<dbReference type="Pfam" id="PF00067">
    <property type="entry name" value="p450"/>
    <property type="match status" value="1"/>
</dbReference>
<dbReference type="InterPro" id="IPR050121">
    <property type="entry name" value="Cytochrome_P450_monoxygenase"/>
</dbReference>
<dbReference type="Gene3D" id="1.10.630.10">
    <property type="entry name" value="Cytochrome P450"/>
    <property type="match status" value="1"/>
</dbReference>
<dbReference type="PANTHER" id="PTHR24305">
    <property type="entry name" value="CYTOCHROME P450"/>
    <property type="match status" value="1"/>
</dbReference>
<organism evidence="4 5">
    <name type="scientific">Streptomyces hesseae</name>
    <dbReference type="NCBI Taxonomy" id="3075519"/>
    <lineage>
        <taxon>Bacteria</taxon>
        <taxon>Bacillati</taxon>
        <taxon>Actinomycetota</taxon>
        <taxon>Actinomycetes</taxon>
        <taxon>Kitasatosporales</taxon>
        <taxon>Streptomycetaceae</taxon>
        <taxon>Streptomyces</taxon>
    </lineage>
</organism>
<dbReference type="InterPro" id="IPR017972">
    <property type="entry name" value="Cyt_P450_CS"/>
</dbReference>
<dbReference type="PRINTS" id="PR00385">
    <property type="entry name" value="P450"/>
</dbReference>
<evidence type="ECO:0000256" key="1">
    <source>
        <dbReference type="ARBA" id="ARBA00001971"/>
    </source>
</evidence>
<dbReference type="PROSITE" id="PS00086">
    <property type="entry name" value="CYTOCHROME_P450"/>
    <property type="match status" value="1"/>
</dbReference>
<gene>
    <name evidence="4" type="ORF">RM609_08280</name>
</gene>
<evidence type="ECO:0000256" key="2">
    <source>
        <dbReference type="ARBA" id="ARBA00010617"/>
    </source>
</evidence>
<evidence type="ECO:0000313" key="5">
    <source>
        <dbReference type="Proteomes" id="UP001180531"/>
    </source>
</evidence>
<protein>
    <submittedName>
        <fullName evidence="4">Cytochrome P450</fullName>
    </submittedName>
</protein>
<comment type="caution">
    <text evidence="4">The sequence shown here is derived from an EMBL/GenBank/DDBJ whole genome shotgun (WGS) entry which is preliminary data.</text>
</comment>
<dbReference type="RefSeq" id="WP_311609205.1">
    <property type="nucleotide sequence ID" value="NZ_JAVRFI010000004.1"/>
</dbReference>
<accession>A0ABU2SL47</accession>
<keyword evidence="3" id="KW-0479">Metal-binding</keyword>
<proteinExistence type="inferred from homology"/>
<dbReference type="InterPro" id="IPR001128">
    <property type="entry name" value="Cyt_P450"/>
</dbReference>
<keyword evidence="3" id="KW-0349">Heme</keyword>
<comment type="cofactor">
    <cofactor evidence="1">
        <name>heme</name>
        <dbReference type="ChEBI" id="CHEBI:30413"/>
    </cofactor>
</comment>
<dbReference type="PANTHER" id="PTHR24305:SF166">
    <property type="entry name" value="CYTOCHROME P450 12A4, MITOCHONDRIAL-RELATED"/>
    <property type="match status" value="1"/>
</dbReference>
<reference evidence="4" key="1">
    <citation type="submission" date="2024-05" db="EMBL/GenBank/DDBJ databases">
        <title>30 novel species of actinomycetes from the DSMZ collection.</title>
        <authorList>
            <person name="Nouioui I."/>
        </authorList>
    </citation>
    <scope>NUCLEOTIDE SEQUENCE</scope>
    <source>
        <strain evidence="4">DSM 40473</strain>
    </source>
</reference>
<evidence type="ECO:0000313" key="4">
    <source>
        <dbReference type="EMBL" id="MDT0449074.1"/>
    </source>
</evidence>
<dbReference type="Proteomes" id="UP001180531">
    <property type="component" value="Unassembled WGS sequence"/>
</dbReference>
<evidence type="ECO:0000256" key="3">
    <source>
        <dbReference type="RuleBase" id="RU000461"/>
    </source>
</evidence>
<comment type="similarity">
    <text evidence="2 3">Belongs to the cytochrome P450 family.</text>
</comment>
<dbReference type="InterPro" id="IPR036396">
    <property type="entry name" value="Cyt_P450_sf"/>
</dbReference>
<keyword evidence="3" id="KW-0560">Oxidoreductase</keyword>
<keyword evidence="3" id="KW-0503">Monooxygenase</keyword>
<dbReference type="PRINTS" id="PR00463">
    <property type="entry name" value="EP450I"/>
</dbReference>
<dbReference type="CDD" id="cd11049">
    <property type="entry name" value="CYP170A1-like"/>
    <property type="match status" value="1"/>
</dbReference>
<dbReference type="InterPro" id="IPR002401">
    <property type="entry name" value="Cyt_P450_E_grp-I"/>
</dbReference>
<keyword evidence="5" id="KW-1185">Reference proteome</keyword>
<keyword evidence="3" id="KW-0408">Iron</keyword>
<dbReference type="SUPFAM" id="SSF48264">
    <property type="entry name" value="Cytochrome P450"/>
    <property type="match status" value="1"/>
</dbReference>
<sequence>MTRPSDIPTVPGLPVVGSALDLALRPHAFLSTLSRYGDLSAVRLGPTRAFFVSHPDLVHQMLVTDADRFVRGRLFQKIKPLLGEGLVMSEGAVHRRQRRMVCPAFRHSRLGGYAEVIQDVAERRLSSWTPGRPVDLVRELQELGFDVASNLLFSDGIDPQVMAVIRRSFPTVLASVMRRTLAPTDLLEKVPTRANRAFATASRELHEAVDTVVARYRERGAGGDDLFSALLAARDESTGRPMTDRQLHDEVVSVLTAGGETTGTALTWCAYFVSHRPEVGERLRHEADTVLHGKPARYEHLADLSYTQRVATETVRLYPPVWMLTRQAVTDTRLGGHTVPADSTLFHSSYAIQRDPRFFTRPHDFDPDRWLPERVGPDQRHAYMPFGRGIHGCVGERVGWMELVIVLSTIARLWRLAPVPGAPVRPVFRTNVLPRRLLVIPEPR</sequence>
<name>A0ABU2SL47_9ACTN</name>
<dbReference type="EMBL" id="JAVRFI010000004">
    <property type="protein sequence ID" value="MDT0449074.1"/>
    <property type="molecule type" value="Genomic_DNA"/>
</dbReference>